<name>A0A5N3UVF5_MUNMU</name>
<evidence type="ECO:0000256" key="8">
    <source>
        <dbReference type="ARBA" id="ARBA00062157"/>
    </source>
</evidence>
<dbReference type="PANTHER" id="PTHR31283:SF16">
    <property type="entry name" value="CTAG2 LIKE 2"/>
    <property type="match status" value="1"/>
</dbReference>
<dbReference type="AlphaFoldDB" id="A0A5N3UVF5"/>
<keyword evidence="5" id="KW-0819">tRNA processing</keyword>
<dbReference type="Gene3D" id="3.30.310.50">
    <property type="entry name" value="Alpha-D-phosphohexomutase, C-terminal domain"/>
    <property type="match status" value="1"/>
</dbReference>
<comment type="similarity">
    <text evidence="3">Belongs to the CTAG/PCC1 family.</text>
</comment>
<evidence type="ECO:0000313" key="11">
    <source>
        <dbReference type="EMBL" id="KAB0340728.1"/>
    </source>
</evidence>
<dbReference type="GO" id="GO:0005634">
    <property type="term" value="C:nucleus"/>
    <property type="evidence" value="ECO:0007669"/>
    <property type="project" value="UniProtKB-SubCell"/>
</dbReference>
<dbReference type="FunFam" id="3.30.310.50:FF:000005">
    <property type="entry name" value="L antigen family member 3"/>
    <property type="match status" value="1"/>
</dbReference>
<dbReference type="GO" id="GO:0005737">
    <property type="term" value="C:cytoplasm"/>
    <property type="evidence" value="ECO:0007669"/>
    <property type="project" value="UniProtKB-SubCell"/>
</dbReference>
<feature type="region of interest" description="Disordered" evidence="10">
    <location>
        <begin position="1"/>
        <end position="51"/>
    </location>
</feature>
<proteinExistence type="inferred from homology"/>
<evidence type="ECO:0000256" key="2">
    <source>
        <dbReference type="ARBA" id="ARBA00004496"/>
    </source>
</evidence>
<dbReference type="GO" id="GO:0008033">
    <property type="term" value="P:tRNA processing"/>
    <property type="evidence" value="ECO:0007669"/>
    <property type="project" value="UniProtKB-KW"/>
</dbReference>
<dbReference type="Proteomes" id="UP000326458">
    <property type="component" value="Unassembled WGS sequence"/>
</dbReference>
<dbReference type="GO" id="GO:0000408">
    <property type="term" value="C:EKC/KEOPS complex"/>
    <property type="evidence" value="ECO:0007669"/>
    <property type="project" value="TreeGrafter"/>
</dbReference>
<dbReference type="InterPro" id="IPR015419">
    <property type="entry name" value="CTAG/Pcc1"/>
</dbReference>
<dbReference type="EMBL" id="VCEA01000056">
    <property type="protein sequence ID" value="KAB0340728.1"/>
    <property type="molecule type" value="Genomic_DNA"/>
</dbReference>
<dbReference type="PANTHER" id="PTHR31283">
    <property type="entry name" value="EKC/KEOPS COMPLEX SUBUNIT PCC1 FAMILY MEMBER"/>
    <property type="match status" value="1"/>
</dbReference>
<gene>
    <name evidence="11" type="ORF">FD754_022880</name>
</gene>
<protein>
    <recommendedName>
        <fullName evidence="9">L antigen family member 3</fullName>
    </recommendedName>
</protein>
<evidence type="ECO:0000256" key="5">
    <source>
        <dbReference type="ARBA" id="ARBA00022694"/>
    </source>
</evidence>
<comment type="subunit">
    <text evidence="8">Component of the EKC/KEOPS complex composed of at least GON7, TP53RK, TPRKB, OSGEP and LAGE3; the whole complex dimerizes.</text>
</comment>
<accession>A0A5N3UVF5</accession>
<keyword evidence="6" id="KW-0539">Nucleus</keyword>
<reference evidence="11 12" key="1">
    <citation type="submission" date="2019-06" db="EMBL/GenBank/DDBJ databases">
        <title>Discovery of a novel chromosome fission-fusion reversal in muntjac.</title>
        <authorList>
            <person name="Mudd A.B."/>
            <person name="Bredeson J.V."/>
            <person name="Baum R."/>
            <person name="Hockemeyer D."/>
            <person name="Rokhsar D.S."/>
        </authorList>
    </citation>
    <scope>NUCLEOTIDE SEQUENCE [LARGE SCALE GENOMIC DNA]</scope>
    <source>
        <strain evidence="11">UTSW_UCB_Mm</strain>
        <tissue evidence="11">Fibroblast cell line</tissue>
    </source>
</reference>
<evidence type="ECO:0000256" key="3">
    <source>
        <dbReference type="ARBA" id="ARBA00007073"/>
    </source>
</evidence>
<evidence type="ECO:0000256" key="4">
    <source>
        <dbReference type="ARBA" id="ARBA00022490"/>
    </source>
</evidence>
<dbReference type="Pfam" id="PF09341">
    <property type="entry name" value="Pcc1"/>
    <property type="match status" value="1"/>
</dbReference>
<comment type="caution">
    <text evidence="11">The sequence shown here is derived from an EMBL/GenBank/DDBJ whole genome shotgun (WGS) entry which is preliminary data.</text>
</comment>
<comment type="function">
    <text evidence="7">Component of the EKC/KEOPS complex that is required for the formation of a threonylcarbamoyl group on adenosine at position 37 (t(6)A37) in tRNAs that read codons beginning with adenine. The complex is probably involved in the transfer of the threonylcarbamoyl moiety of threonylcarbamoyl-AMP (TC-AMP) to the N6 group of A37. LAGE3 functions as a dimerization module for the complex.</text>
</comment>
<organism evidence="11 12">
    <name type="scientific">Muntiacus muntjak</name>
    <name type="common">Barking deer</name>
    <name type="synonym">Indian muntjac</name>
    <dbReference type="NCBI Taxonomy" id="9888"/>
    <lineage>
        <taxon>Eukaryota</taxon>
        <taxon>Metazoa</taxon>
        <taxon>Chordata</taxon>
        <taxon>Craniata</taxon>
        <taxon>Vertebrata</taxon>
        <taxon>Euteleostomi</taxon>
        <taxon>Mammalia</taxon>
        <taxon>Eutheria</taxon>
        <taxon>Laurasiatheria</taxon>
        <taxon>Artiodactyla</taxon>
        <taxon>Ruminantia</taxon>
        <taxon>Pecora</taxon>
        <taxon>Cervidae</taxon>
        <taxon>Muntiacinae</taxon>
        <taxon>Muntiacus</taxon>
    </lineage>
</organism>
<comment type="subcellular location">
    <subcellularLocation>
        <location evidence="2">Cytoplasm</location>
    </subcellularLocation>
    <subcellularLocation>
        <location evidence="1">Nucleus</location>
    </subcellularLocation>
</comment>
<evidence type="ECO:0000256" key="6">
    <source>
        <dbReference type="ARBA" id="ARBA00023242"/>
    </source>
</evidence>
<evidence type="ECO:0000256" key="9">
    <source>
        <dbReference type="ARBA" id="ARBA00076355"/>
    </source>
</evidence>
<keyword evidence="4" id="KW-0963">Cytoplasm</keyword>
<evidence type="ECO:0000313" key="12">
    <source>
        <dbReference type="Proteomes" id="UP000326458"/>
    </source>
</evidence>
<keyword evidence="12" id="KW-1185">Reference proteome</keyword>
<evidence type="ECO:0000256" key="1">
    <source>
        <dbReference type="ARBA" id="ARBA00004123"/>
    </source>
</evidence>
<evidence type="ECO:0000256" key="10">
    <source>
        <dbReference type="SAM" id="MobiDB-lite"/>
    </source>
</evidence>
<dbReference type="GO" id="GO:0070525">
    <property type="term" value="P:tRNA threonylcarbamoyladenosine metabolic process"/>
    <property type="evidence" value="ECO:0007669"/>
    <property type="project" value="TreeGrafter"/>
</dbReference>
<sequence>MRTTVISAGGAQGRDDQQSSRTRPFQRGSGNAEGEDHHRAPEGQGGPGRGRAIMEAAAAPPRGEQAPRAPGPGGDVAPLAVMPRRRALVLTVRVIFLSPLEAHLTLRSLLRDVQCHQGMIRTEYAVIGCNLIVRWTTEDLALIQISINPFLDQLSLVIQNIWSLGVPPFLG</sequence>
<evidence type="ECO:0000256" key="7">
    <source>
        <dbReference type="ARBA" id="ARBA00053047"/>
    </source>
</evidence>